<proteinExistence type="inferred from homology"/>
<dbReference type="Gene3D" id="2.60.120.200">
    <property type="match status" value="1"/>
</dbReference>
<dbReference type="EMBL" id="JBHTAG010000001">
    <property type="protein sequence ID" value="MFC7095836.1"/>
    <property type="molecule type" value="Genomic_DNA"/>
</dbReference>
<evidence type="ECO:0000256" key="1">
    <source>
        <dbReference type="ARBA" id="ARBA00006865"/>
    </source>
</evidence>
<comment type="similarity">
    <text evidence="1">Belongs to the glycosyl hydrolase 16 family.</text>
</comment>
<gene>
    <name evidence="3" type="ORF">ACFQKD_00830</name>
</gene>
<dbReference type="SUPFAM" id="SSF49899">
    <property type="entry name" value="Concanavalin A-like lectins/glucanases"/>
    <property type="match status" value="1"/>
</dbReference>
<dbReference type="PANTHER" id="PTHR10963:SF55">
    <property type="entry name" value="GLYCOSIDE HYDROLASE FAMILY 16 PROTEIN"/>
    <property type="match status" value="1"/>
</dbReference>
<organism evidence="3 4">
    <name type="scientific">Halobaculum marinum</name>
    <dbReference type="NCBI Taxonomy" id="3031996"/>
    <lineage>
        <taxon>Archaea</taxon>
        <taxon>Methanobacteriati</taxon>
        <taxon>Methanobacteriota</taxon>
        <taxon>Stenosarchaea group</taxon>
        <taxon>Halobacteria</taxon>
        <taxon>Halobacteriales</taxon>
        <taxon>Haloferacaceae</taxon>
        <taxon>Halobaculum</taxon>
    </lineage>
</organism>
<comment type="caution">
    <text evidence="3">The sequence shown here is derived from an EMBL/GenBank/DDBJ whole genome shotgun (WGS) entry which is preliminary data.</text>
</comment>
<protein>
    <submittedName>
        <fullName evidence="3">Glycoside hydrolase family 16 protein</fullName>
    </submittedName>
</protein>
<dbReference type="Proteomes" id="UP001596388">
    <property type="component" value="Unassembled WGS sequence"/>
</dbReference>
<dbReference type="CDD" id="cd08023">
    <property type="entry name" value="GH16_laminarinase_like"/>
    <property type="match status" value="1"/>
</dbReference>
<keyword evidence="3" id="KW-0378">Hydrolase</keyword>
<feature type="domain" description="GH16" evidence="2">
    <location>
        <begin position="5"/>
        <end position="236"/>
    </location>
</feature>
<dbReference type="InterPro" id="IPR000757">
    <property type="entry name" value="Beta-glucanase-like"/>
</dbReference>
<evidence type="ECO:0000259" key="2">
    <source>
        <dbReference type="PROSITE" id="PS51762"/>
    </source>
</evidence>
<sequence>MVFEDDFSGTSLDSDNWGVGFGWGTRTNSPEVITADHVNVEDSMLKLTADHEGTEINAGAINSKNRFYTGPGSYWEARIKAPKRVGYLPAFWSKPNSEDWPPEIDFFELFSTDDRSDVWSTANYNVHYSRSTDPGDNSTHDAQPVHYNTGVDLTRDFHIYGCRWLSDRVDFYFDGNHVGSVTDETTMEALRRGAPFYMMCNIHIDRTGTTDKSEPWTEPDDTMFVDWVRVWELDGSSDGSTTEEPTEEPTDEGDHYVWFRSADGGEATFEFGASGGNIHYDTSGQEADYQIADDRESASGTVARTSNLPGFWYDGEIDQFSYSGPLDVFIDNEAVDPDSLVTESTEEPTEEPTDGDHYLWVRSGDGSAAEFVFETSGGNVHYDSSGQEADYWIGDDAMLGGGTVARTSSLPGFWYDGEIIDFSYEGSLDVFIDNEAVDPDTLVDPNRPGPYAPGELPNTITIDGSVSSGSADYSLTVSDAIAPAKAMNAEDSIEGATATGAVGGGSDAYRYSGSIKEFVLDGDAGVVVDGSELSRITIERAPESKGNVRYLIETSGTLIHGEPSSAEPDEVEGGKAYGRVKGDADEYWLRDGSLVDVSTFRGEVVVTVDGTVVDASD</sequence>
<name>A0ABD5WRF2_9EURY</name>
<keyword evidence="4" id="KW-1185">Reference proteome</keyword>
<dbReference type="AlphaFoldDB" id="A0ABD5WRF2"/>
<dbReference type="RefSeq" id="WP_276239821.1">
    <property type="nucleotide sequence ID" value="NZ_CP119991.1"/>
</dbReference>
<accession>A0ABD5WRF2</accession>
<dbReference type="GO" id="GO:0016787">
    <property type="term" value="F:hydrolase activity"/>
    <property type="evidence" value="ECO:0007669"/>
    <property type="project" value="UniProtKB-KW"/>
</dbReference>
<reference evidence="3 4" key="1">
    <citation type="journal article" date="2019" name="Int. J. Syst. Evol. Microbiol.">
        <title>The Global Catalogue of Microorganisms (GCM) 10K type strain sequencing project: providing services to taxonomists for standard genome sequencing and annotation.</title>
        <authorList>
            <consortium name="The Broad Institute Genomics Platform"/>
            <consortium name="The Broad Institute Genome Sequencing Center for Infectious Disease"/>
            <person name="Wu L."/>
            <person name="Ma J."/>
        </authorList>
    </citation>
    <scope>NUCLEOTIDE SEQUENCE [LARGE SCALE GENOMIC DNA]</scope>
    <source>
        <strain evidence="3 4">DT55</strain>
    </source>
</reference>
<dbReference type="PANTHER" id="PTHR10963">
    <property type="entry name" value="GLYCOSYL HYDROLASE-RELATED"/>
    <property type="match status" value="1"/>
</dbReference>
<dbReference type="InterPro" id="IPR013320">
    <property type="entry name" value="ConA-like_dom_sf"/>
</dbReference>
<evidence type="ECO:0000313" key="3">
    <source>
        <dbReference type="EMBL" id="MFC7095836.1"/>
    </source>
</evidence>
<evidence type="ECO:0000313" key="4">
    <source>
        <dbReference type="Proteomes" id="UP001596388"/>
    </source>
</evidence>
<dbReference type="InterPro" id="IPR050546">
    <property type="entry name" value="Glycosyl_Hydrlase_16"/>
</dbReference>
<dbReference type="Pfam" id="PF00722">
    <property type="entry name" value="Glyco_hydro_16"/>
    <property type="match status" value="1"/>
</dbReference>
<dbReference type="GeneID" id="79271814"/>
<dbReference type="PROSITE" id="PS51762">
    <property type="entry name" value="GH16_2"/>
    <property type="match status" value="1"/>
</dbReference>